<evidence type="ECO:0000313" key="2">
    <source>
        <dbReference type="Proteomes" id="UP000276133"/>
    </source>
</evidence>
<dbReference type="Proteomes" id="UP000276133">
    <property type="component" value="Unassembled WGS sequence"/>
</dbReference>
<organism evidence="1 2">
    <name type="scientific">Brachionus plicatilis</name>
    <name type="common">Marine rotifer</name>
    <name type="synonym">Brachionus muelleri</name>
    <dbReference type="NCBI Taxonomy" id="10195"/>
    <lineage>
        <taxon>Eukaryota</taxon>
        <taxon>Metazoa</taxon>
        <taxon>Spiralia</taxon>
        <taxon>Gnathifera</taxon>
        <taxon>Rotifera</taxon>
        <taxon>Eurotatoria</taxon>
        <taxon>Monogononta</taxon>
        <taxon>Pseudotrocha</taxon>
        <taxon>Ploima</taxon>
        <taxon>Brachionidae</taxon>
        <taxon>Brachionus</taxon>
    </lineage>
</organism>
<reference evidence="1 2" key="1">
    <citation type="journal article" date="2018" name="Sci. Rep.">
        <title>Genomic signatures of local adaptation to the degree of environmental predictability in rotifers.</title>
        <authorList>
            <person name="Franch-Gras L."/>
            <person name="Hahn C."/>
            <person name="Garcia-Roger E.M."/>
            <person name="Carmona M.J."/>
            <person name="Serra M."/>
            <person name="Gomez A."/>
        </authorList>
    </citation>
    <scope>NUCLEOTIDE SEQUENCE [LARGE SCALE GENOMIC DNA]</scope>
    <source>
        <strain evidence="1">HYR1</strain>
    </source>
</reference>
<keyword evidence="2" id="KW-1185">Reference proteome</keyword>
<accession>A0A3M7SKD4</accession>
<dbReference type="AlphaFoldDB" id="A0A3M7SKD4"/>
<gene>
    <name evidence="1" type="ORF">BpHYR1_049148</name>
</gene>
<sequence>MHMRFYQISPSINSISMGCLHLRVNKKSWDNYKLILRKFEKQLCNLKSFKSNDLSKLIE</sequence>
<evidence type="ECO:0000313" key="1">
    <source>
        <dbReference type="EMBL" id="RNA36251.1"/>
    </source>
</evidence>
<protein>
    <submittedName>
        <fullName evidence="1">Uncharacterized protein</fullName>
    </submittedName>
</protein>
<name>A0A3M7SKD4_BRAPC</name>
<dbReference type="EMBL" id="REGN01001210">
    <property type="protein sequence ID" value="RNA36251.1"/>
    <property type="molecule type" value="Genomic_DNA"/>
</dbReference>
<dbReference type="PROSITE" id="PS51257">
    <property type="entry name" value="PROKAR_LIPOPROTEIN"/>
    <property type="match status" value="1"/>
</dbReference>
<proteinExistence type="predicted"/>
<comment type="caution">
    <text evidence="1">The sequence shown here is derived from an EMBL/GenBank/DDBJ whole genome shotgun (WGS) entry which is preliminary data.</text>
</comment>